<feature type="compositionally biased region" description="Basic and acidic residues" evidence="5">
    <location>
        <begin position="155"/>
        <end position="167"/>
    </location>
</feature>
<proteinExistence type="predicted"/>
<dbReference type="InterPro" id="IPR019459">
    <property type="entry name" value="GRAB"/>
</dbReference>
<evidence type="ECO:0000256" key="2">
    <source>
        <dbReference type="ARBA" id="ARBA00023034"/>
    </source>
</evidence>
<sequence>MSWITKNVGSLSNLASRIAAETNGEHGSNEAIQQLQQELQETREELFARHQEWEQAKQNYESRLQNLTNGDATAQKVEQLEQKLNRAVGLLKNLQSDKQNLTLKVKTLEDEKGEALAQLEAANEMQQQLEQQRQELLQQLQEQQQQQKQNGEAGSKSDHARREAEEKIQQLEQELKAEKEQGATFIQELKAEKEQSTTLVQELKSQLLEATENAKKMEDQLTHQNQDSDSQMDLSIELNMAKDDLEQALAEIESLKEANAKLSSKAKAPPMSPTKQQSPALVKELAEAKATIAQLESSLSKELDVGKESVALKASQKELQETVETLRKELTNVNTLHSEVQKELSEQKATRATLEKKETTMAKAVARLESELTAAKAATEREAPTNGVVEVAEELQNRIRDLEHQLETSKEEFSSEHIEAVVLAIQALLGPSRTDALPQALVNDKVLATWNRAKDEVDSYKDGNRSLEDNLSRLRRENQEAQAKHSAALELVESEKASQLESLRKSHEQAISELQQKFQSDSHNQDDLSAQISNLKLSAEESRRTLEEQFDAEKKQLVAKQETLKEEYKTMKQTFEEELLAAEASQRERDATIQKLQATVTSNEQLLITIKEDLQKTTNERNHFQTQHRALLDRVSNMKSTLGTKLQADMDNINTLRQQIDQLTAQNNDYLLTIKQLEEELMASHEHYEKTSRELEHLRRRLVDIQEDASAEVVEKENLIHELQSRLQREEREREDWETMASEQRASKDQAIVNMRAMERERDAARAEKESIRVELDREIESLNNLQSVLEEFQSAKESEIQFALEGLHRQLNHSNASLEEFQHRALAAEEQLQNLTLDVERAHQLEREVKEKNLTIGKLRHDAVIQQGHLTEAMRRLREENSQNTVDIPLISNLFISFLNIPRGDQKRFEILQLISGVLKFTDEQREQAGLIRRAGVGFGAMTPSASGSRSPSMEQMRQPPPEPRESFIDMWTSFLIRESSANSSSNPRGNTNNNNNSSSSSSSANPRSP</sequence>
<evidence type="ECO:0000256" key="3">
    <source>
        <dbReference type="ARBA" id="ARBA00023054"/>
    </source>
</evidence>
<reference evidence="7" key="1">
    <citation type="journal article" date="2020" name="Fungal Divers.">
        <title>Resolving the Mortierellaceae phylogeny through synthesis of multi-gene phylogenetics and phylogenomics.</title>
        <authorList>
            <person name="Vandepol N."/>
            <person name="Liber J."/>
            <person name="Desiro A."/>
            <person name="Na H."/>
            <person name="Kennedy M."/>
            <person name="Barry K."/>
            <person name="Grigoriev I.V."/>
            <person name="Miller A.N."/>
            <person name="O'Donnell K."/>
            <person name="Stajich J.E."/>
            <person name="Bonito G."/>
        </authorList>
    </citation>
    <scope>NUCLEOTIDE SEQUENCE</scope>
    <source>
        <strain evidence="7">NRRL 28262</strain>
    </source>
</reference>
<gene>
    <name evidence="7" type="ORF">BGZ95_010021</name>
</gene>
<evidence type="ECO:0000313" key="8">
    <source>
        <dbReference type="Proteomes" id="UP001194580"/>
    </source>
</evidence>
<comment type="subcellular location">
    <subcellularLocation>
        <location evidence="1">Golgi apparatus</location>
    </subcellularLocation>
</comment>
<evidence type="ECO:0000256" key="4">
    <source>
        <dbReference type="SAM" id="Coils"/>
    </source>
</evidence>
<dbReference type="GO" id="GO:0005794">
    <property type="term" value="C:Golgi apparatus"/>
    <property type="evidence" value="ECO:0007669"/>
    <property type="project" value="UniProtKB-SubCell"/>
</dbReference>
<feature type="region of interest" description="Disordered" evidence="5">
    <location>
        <begin position="139"/>
        <end position="167"/>
    </location>
</feature>
<keyword evidence="8" id="KW-1185">Reference proteome</keyword>
<evidence type="ECO:0000259" key="6">
    <source>
        <dbReference type="PROSITE" id="PS50913"/>
    </source>
</evidence>
<keyword evidence="2" id="KW-0333">Golgi apparatus</keyword>
<keyword evidence="3 4" id="KW-0175">Coiled coil</keyword>
<dbReference type="EMBL" id="JAAAIL010000639">
    <property type="protein sequence ID" value="KAG0274186.1"/>
    <property type="molecule type" value="Genomic_DNA"/>
</dbReference>
<dbReference type="Pfam" id="PF10375">
    <property type="entry name" value="GRAB"/>
    <property type="match status" value="1"/>
</dbReference>
<feature type="region of interest" description="Disordered" evidence="5">
    <location>
        <begin position="940"/>
        <end position="1011"/>
    </location>
</feature>
<protein>
    <recommendedName>
        <fullName evidence="6">GRIP domain-containing protein</fullName>
    </recommendedName>
</protein>
<dbReference type="AlphaFoldDB" id="A0AAD4H592"/>
<dbReference type="GO" id="GO:0007030">
    <property type="term" value="P:Golgi organization"/>
    <property type="evidence" value="ECO:0007669"/>
    <property type="project" value="TreeGrafter"/>
</dbReference>
<evidence type="ECO:0000313" key="7">
    <source>
        <dbReference type="EMBL" id="KAG0274186.1"/>
    </source>
</evidence>
<dbReference type="GO" id="GO:0031267">
    <property type="term" value="F:small GTPase binding"/>
    <property type="evidence" value="ECO:0007669"/>
    <property type="project" value="TreeGrafter"/>
</dbReference>
<name>A0AAD4H592_9FUNG</name>
<feature type="coiled-coil region" evidence="4">
    <location>
        <begin position="385"/>
        <end position="412"/>
    </location>
</feature>
<organism evidence="7 8">
    <name type="scientific">Linnemannia exigua</name>
    <dbReference type="NCBI Taxonomy" id="604196"/>
    <lineage>
        <taxon>Eukaryota</taxon>
        <taxon>Fungi</taxon>
        <taxon>Fungi incertae sedis</taxon>
        <taxon>Mucoromycota</taxon>
        <taxon>Mortierellomycotina</taxon>
        <taxon>Mortierellomycetes</taxon>
        <taxon>Mortierellales</taxon>
        <taxon>Mortierellaceae</taxon>
        <taxon>Linnemannia</taxon>
    </lineage>
</organism>
<dbReference type="PROSITE" id="PS50913">
    <property type="entry name" value="GRIP"/>
    <property type="match status" value="1"/>
</dbReference>
<evidence type="ECO:0000256" key="1">
    <source>
        <dbReference type="ARBA" id="ARBA00004555"/>
    </source>
</evidence>
<dbReference type="PANTHER" id="PTHR18921">
    <property type="entry name" value="MYOSIN HEAVY CHAIN - RELATED"/>
    <property type="match status" value="1"/>
</dbReference>
<comment type="caution">
    <text evidence="7">The sequence shown here is derived from an EMBL/GenBank/DDBJ whole genome shotgun (WGS) entry which is preliminary data.</text>
</comment>
<evidence type="ECO:0000256" key="5">
    <source>
        <dbReference type="SAM" id="MobiDB-lite"/>
    </source>
</evidence>
<feature type="domain" description="GRIP" evidence="6">
    <location>
        <begin position="882"/>
        <end position="933"/>
    </location>
</feature>
<feature type="compositionally biased region" description="Low complexity" evidence="5">
    <location>
        <begin position="984"/>
        <end position="1011"/>
    </location>
</feature>
<feature type="compositionally biased region" description="Low complexity" evidence="5">
    <location>
        <begin position="139"/>
        <end position="149"/>
    </location>
</feature>
<dbReference type="PANTHER" id="PTHR18921:SF2">
    <property type="entry name" value="THYROID RECEPTOR-INTERACTING PROTEIN 11"/>
    <property type="match status" value="1"/>
</dbReference>
<dbReference type="InterPro" id="IPR000237">
    <property type="entry name" value="GRIP_dom"/>
</dbReference>
<dbReference type="GO" id="GO:0006888">
    <property type="term" value="P:endoplasmic reticulum to Golgi vesicle-mediated transport"/>
    <property type="evidence" value="ECO:0007669"/>
    <property type="project" value="TreeGrafter"/>
</dbReference>
<feature type="coiled-coil region" evidence="4">
    <location>
        <begin position="457"/>
        <end position="585"/>
    </location>
</feature>
<feature type="coiled-coil region" evidence="4">
    <location>
        <begin position="646"/>
        <end position="863"/>
    </location>
</feature>
<dbReference type="Proteomes" id="UP001194580">
    <property type="component" value="Unassembled WGS sequence"/>
</dbReference>
<accession>A0AAD4H592</accession>